<accession>G3JR74</accession>
<keyword evidence="4" id="KW-1185">Reference proteome</keyword>
<gene>
    <name evidence="3" type="ORF">CCM_08413</name>
</gene>
<dbReference type="Proteomes" id="UP000001610">
    <property type="component" value="Unassembled WGS sequence"/>
</dbReference>
<evidence type="ECO:0000313" key="3">
    <source>
        <dbReference type="EMBL" id="EGX88370.1"/>
    </source>
</evidence>
<evidence type="ECO:0000256" key="1">
    <source>
        <dbReference type="SAM" id="MobiDB-lite"/>
    </source>
</evidence>
<protein>
    <submittedName>
        <fullName evidence="3">GPI anchored protein, putative</fullName>
    </submittedName>
</protein>
<dbReference type="KEGG" id="cmt:CCM_08413"/>
<evidence type="ECO:0000256" key="2">
    <source>
        <dbReference type="SAM" id="SignalP"/>
    </source>
</evidence>
<dbReference type="VEuPathDB" id="FungiDB:CCM_08413"/>
<name>G3JR74_CORMM</name>
<dbReference type="PANTHER" id="PTHR39599">
    <property type="entry name" value="GPI-ANCHORED PROTEIN (EUROFUNG)-RELATED-RELATED"/>
    <property type="match status" value="1"/>
</dbReference>
<dbReference type="OMA" id="YVCSAYY"/>
<dbReference type="PANTHER" id="PTHR39599:SF2">
    <property type="entry name" value="ANCHORED PROTEIN, PUTATIVE (AFU_ORTHOLOGUE AFUA_1G09650)-RELATED"/>
    <property type="match status" value="1"/>
</dbReference>
<dbReference type="OrthoDB" id="2426396at2759"/>
<reference evidence="3 4" key="1">
    <citation type="journal article" date="2011" name="Genome Biol.">
        <title>Genome sequence of the insect pathogenic fungus Cordyceps militaris, a valued traditional Chinese medicine.</title>
        <authorList>
            <person name="Zheng P."/>
            <person name="Xia Y."/>
            <person name="Xiao G."/>
            <person name="Xiong C."/>
            <person name="Hu X."/>
            <person name="Zhang S."/>
            <person name="Zheng H."/>
            <person name="Huang Y."/>
            <person name="Zhou Y."/>
            <person name="Wang S."/>
            <person name="Zhao G.P."/>
            <person name="Liu X."/>
            <person name="St Leger R.J."/>
            <person name="Wang C."/>
        </authorList>
    </citation>
    <scope>NUCLEOTIDE SEQUENCE [LARGE SCALE GENOMIC DNA]</scope>
    <source>
        <strain evidence="3 4">CM01</strain>
    </source>
</reference>
<feature type="chain" id="PRO_5003446643" evidence="2">
    <location>
        <begin position="21"/>
        <end position="413"/>
    </location>
</feature>
<sequence length="413" mass="41615">MLLLPASLLSLVLQVSSSAAERSPTAIRKVAPDANEKILPEHLAFASLPFHDASLDARDFLDAQDVRIPQPRPYRPAYAGHVDSETERNVLRRGAHALALLNRRAAACPSGMGGCDSIGQPNKCCQDGTGASCGGGVGACPADAVSCPAELGGGCCIPGYVCQGMGCVPSASATTATTTAVATSTTQATTTVTSTRTTWVDGAPSTVIVTEIVTLTSSRPPTTKTTTVTVTNTDTATESSTTATTTGGTVTGGAPWRPTGEPSSSSTTTTEGGETSTQDGCPTGFYGCLATHGGGCCQTDRDCQTRSCPPQASTTVVSDGRTVVVPASEVPSTATSTCAAGWFLCGSDAGVHPGCCPSGYDCGTASCFSGSASQTGSVQKEQPKKDGGVVKDTSLLMTLCVVMAAVAACNVMV</sequence>
<dbReference type="InParanoid" id="G3JR74"/>
<organism evidence="3 4">
    <name type="scientific">Cordyceps militaris (strain CM01)</name>
    <name type="common">Caterpillar fungus</name>
    <dbReference type="NCBI Taxonomy" id="983644"/>
    <lineage>
        <taxon>Eukaryota</taxon>
        <taxon>Fungi</taxon>
        <taxon>Dikarya</taxon>
        <taxon>Ascomycota</taxon>
        <taxon>Pezizomycotina</taxon>
        <taxon>Sordariomycetes</taxon>
        <taxon>Hypocreomycetidae</taxon>
        <taxon>Hypocreales</taxon>
        <taxon>Cordycipitaceae</taxon>
        <taxon>Cordyceps</taxon>
    </lineage>
</organism>
<dbReference type="AlphaFoldDB" id="G3JR74"/>
<feature type="region of interest" description="Disordered" evidence="1">
    <location>
        <begin position="218"/>
        <end position="277"/>
    </location>
</feature>
<dbReference type="GeneID" id="18170421"/>
<proteinExistence type="predicted"/>
<dbReference type="EMBL" id="JH126405">
    <property type="protein sequence ID" value="EGX88370.1"/>
    <property type="molecule type" value="Genomic_DNA"/>
</dbReference>
<feature type="signal peptide" evidence="2">
    <location>
        <begin position="1"/>
        <end position="20"/>
    </location>
</feature>
<dbReference type="RefSeq" id="XP_006673615.1">
    <property type="nucleotide sequence ID" value="XM_006673552.1"/>
</dbReference>
<keyword evidence="2" id="KW-0732">Signal</keyword>
<dbReference type="eggNOG" id="ENOG502S5QM">
    <property type="taxonomic scope" value="Eukaryota"/>
</dbReference>
<dbReference type="HOGENOM" id="CLU_044725_0_0_1"/>
<evidence type="ECO:0000313" key="4">
    <source>
        <dbReference type="Proteomes" id="UP000001610"/>
    </source>
</evidence>